<dbReference type="PANTHER" id="PTHR10984">
    <property type="entry name" value="ENDOPLASMIC RETICULUM-GOLGI INTERMEDIATE COMPARTMENT PROTEIN"/>
    <property type="match status" value="1"/>
</dbReference>
<dbReference type="GO" id="GO:0000139">
    <property type="term" value="C:Golgi membrane"/>
    <property type="evidence" value="ECO:0007669"/>
    <property type="project" value="TreeGrafter"/>
</dbReference>
<comment type="subcellular location">
    <subcellularLocation>
        <location evidence="1">Membrane</location>
        <topology evidence="1">Multi-pass membrane protein</topology>
    </subcellularLocation>
</comment>
<dbReference type="InterPro" id="IPR039542">
    <property type="entry name" value="Erv_N"/>
</dbReference>
<evidence type="ECO:0000259" key="9">
    <source>
        <dbReference type="Pfam" id="PF13850"/>
    </source>
</evidence>
<proteinExistence type="inferred from homology"/>
<evidence type="ECO:0000259" key="8">
    <source>
        <dbReference type="Pfam" id="PF07970"/>
    </source>
</evidence>
<reference evidence="10" key="1">
    <citation type="submission" date="2022-07" db="EMBL/GenBank/DDBJ databases">
        <title>Phylogenomic reconstructions and comparative analyses of Kickxellomycotina fungi.</title>
        <authorList>
            <person name="Reynolds N.K."/>
            <person name="Stajich J.E."/>
            <person name="Barry K."/>
            <person name="Grigoriev I.V."/>
            <person name="Crous P."/>
            <person name="Smith M.E."/>
        </authorList>
    </citation>
    <scope>NUCLEOTIDE SEQUENCE</scope>
    <source>
        <strain evidence="10">RSA 861</strain>
    </source>
</reference>
<dbReference type="Pfam" id="PF13850">
    <property type="entry name" value="ERGIC_N"/>
    <property type="match status" value="1"/>
</dbReference>
<evidence type="ECO:0000256" key="5">
    <source>
        <dbReference type="ARBA" id="ARBA00023136"/>
    </source>
</evidence>
<evidence type="ECO:0000256" key="7">
    <source>
        <dbReference type="SAM" id="Phobius"/>
    </source>
</evidence>
<feature type="domain" description="Endoplasmic reticulum vesicle transporter N-terminal" evidence="9">
    <location>
        <begin position="131"/>
        <end position="220"/>
    </location>
</feature>
<dbReference type="GO" id="GO:0006888">
    <property type="term" value="P:endoplasmic reticulum to Golgi vesicle-mediated transport"/>
    <property type="evidence" value="ECO:0007669"/>
    <property type="project" value="TreeGrafter"/>
</dbReference>
<dbReference type="GO" id="GO:0030134">
    <property type="term" value="C:COPII-coated ER to Golgi transport vesicle"/>
    <property type="evidence" value="ECO:0007669"/>
    <property type="project" value="TreeGrafter"/>
</dbReference>
<keyword evidence="4 7" id="KW-1133">Transmembrane helix</keyword>
<dbReference type="GO" id="GO:0006368">
    <property type="term" value="P:transcription elongation by RNA polymerase II"/>
    <property type="evidence" value="ECO:0007669"/>
    <property type="project" value="InterPro"/>
</dbReference>
<evidence type="ECO:0000313" key="11">
    <source>
        <dbReference type="Proteomes" id="UP001150569"/>
    </source>
</evidence>
<dbReference type="Gene3D" id="6.10.250.3180">
    <property type="match status" value="1"/>
</dbReference>
<keyword evidence="3 7" id="KW-0812">Transmembrane</keyword>
<protein>
    <submittedName>
        <fullName evidence="10">ER-derived vesicles protein erv46</fullName>
    </submittedName>
</protein>
<accession>A0A9W7ZKK5</accession>
<dbReference type="EMBL" id="JANBPT010000939">
    <property type="protein sequence ID" value="KAJ1911369.1"/>
    <property type="molecule type" value="Genomic_DNA"/>
</dbReference>
<dbReference type="Pfam" id="PF07970">
    <property type="entry name" value="COPIIcoated_ERV"/>
    <property type="match status" value="1"/>
</dbReference>
<evidence type="ECO:0000256" key="2">
    <source>
        <dbReference type="ARBA" id="ARBA00005648"/>
    </source>
</evidence>
<evidence type="ECO:0000313" key="10">
    <source>
        <dbReference type="EMBL" id="KAJ1911369.1"/>
    </source>
</evidence>
<keyword evidence="11" id="KW-1185">Reference proteome</keyword>
<gene>
    <name evidence="10" type="primary">ERV46_2</name>
    <name evidence="10" type="ORF">IWQ60_010168</name>
</gene>
<dbReference type="AlphaFoldDB" id="A0A9W7ZKK5"/>
<keyword evidence="5 7" id="KW-0472">Membrane</keyword>
<dbReference type="GO" id="GO:0006890">
    <property type="term" value="P:retrograde vesicle-mediated transport, Golgi to endoplasmic reticulum"/>
    <property type="evidence" value="ECO:0007669"/>
    <property type="project" value="TreeGrafter"/>
</dbReference>
<name>A0A9W7ZKK5_9FUNG</name>
<dbReference type="GO" id="GO:0005789">
    <property type="term" value="C:endoplasmic reticulum membrane"/>
    <property type="evidence" value="ECO:0007669"/>
    <property type="project" value="TreeGrafter"/>
</dbReference>
<feature type="domain" description="Endoplasmic reticulum vesicle transporter C-terminal" evidence="8">
    <location>
        <begin position="271"/>
        <end position="490"/>
    </location>
</feature>
<dbReference type="PANTHER" id="PTHR10984:SF25">
    <property type="entry name" value="ENDOPLASMIC RETICULUM-GOLGI INTERMEDIATE COMPARTMENT PROTEIN 3"/>
    <property type="match status" value="1"/>
</dbReference>
<dbReference type="InterPro" id="IPR045888">
    <property type="entry name" value="Erv"/>
</dbReference>
<evidence type="ECO:0000256" key="6">
    <source>
        <dbReference type="SAM" id="MobiDB-lite"/>
    </source>
</evidence>
<feature type="transmembrane region" description="Helical" evidence="7">
    <location>
        <begin position="471"/>
        <end position="493"/>
    </location>
</feature>
<evidence type="ECO:0000256" key="1">
    <source>
        <dbReference type="ARBA" id="ARBA00004141"/>
    </source>
</evidence>
<comment type="caution">
    <text evidence="10">The sequence shown here is derived from an EMBL/GenBank/DDBJ whole genome shotgun (WGS) entry which is preliminary data.</text>
</comment>
<dbReference type="GO" id="GO:0070449">
    <property type="term" value="C:elongin complex"/>
    <property type="evidence" value="ECO:0007669"/>
    <property type="project" value="InterPro"/>
</dbReference>
<dbReference type="InterPro" id="IPR012936">
    <property type="entry name" value="Erv_C"/>
</dbReference>
<evidence type="ECO:0000256" key="3">
    <source>
        <dbReference type="ARBA" id="ARBA00022692"/>
    </source>
</evidence>
<organism evidence="10 11">
    <name type="scientific">Tieghemiomyces parasiticus</name>
    <dbReference type="NCBI Taxonomy" id="78921"/>
    <lineage>
        <taxon>Eukaryota</taxon>
        <taxon>Fungi</taxon>
        <taxon>Fungi incertae sedis</taxon>
        <taxon>Zoopagomycota</taxon>
        <taxon>Kickxellomycotina</taxon>
        <taxon>Dimargaritomycetes</taxon>
        <taxon>Dimargaritales</taxon>
        <taxon>Dimargaritaceae</taxon>
        <taxon>Tieghemiomyces</taxon>
    </lineage>
</organism>
<dbReference type="OrthoDB" id="270930at2759"/>
<dbReference type="InterPro" id="IPR010684">
    <property type="entry name" value="RNA_pol_II_trans_fac_SIII_A"/>
</dbReference>
<dbReference type="Proteomes" id="UP001150569">
    <property type="component" value="Unassembled WGS sequence"/>
</dbReference>
<dbReference type="Pfam" id="PF06881">
    <property type="entry name" value="Elongin_A"/>
    <property type="match status" value="1"/>
</dbReference>
<evidence type="ECO:0000256" key="4">
    <source>
        <dbReference type="ARBA" id="ARBA00022989"/>
    </source>
</evidence>
<feature type="region of interest" description="Disordered" evidence="6">
    <location>
        <begin position="93"/>
        <end position="116"/>
    </location>
</feature>
<comment type="similarity">
    <text evidence="2">Belongs to the ERGIC family.</text>
</comment>
<sequence>MSPGNSGNSLPTLHQLCVRVLVRNAKYLWATLCKNLARQSTQPTRTDPGSGETWRDLYESYEQERALKLERASARVRGAYQDLENQRKARKPILTHETPRMRLSQPKRFGTPPRQRLTRMSRNAPSLSNRLRSFDAYAKTLDDFSVKTISGAAVTIVSTLIILTLLVSEFSDYRSVDLRPRLVVDKSRGEMMTINVNVTFPHAPCFLLNLDVMDATGEQEASVDHDIYKVRLDPLGNRITEDRESYRGGEKVAKVGNALANTDKDGYCGSCYGGKHPDGLSCCNTCDDVRRAYNSMGWAFANPDDFEQCVKEHWKENLRSQAKEGCIIHGFLKVKKVSGNFHIMAGQSAIHNNVHIHTIYSYMPDDYDFSHTINHLSFGSTYPDMVNPLDRATKVAPVRDLQYQYFLKVVGTEVHYLSKPDIISNQYSVTEHAKRLLSFPFSGGNTGVFFNYEISPMRVIYAENRKSLSHFLTSLCAIVGGIFTVAGIVDAFIYRAETVLRKKVELGKQF</sequence>